<comment type="subcellular location">
    <subcellularLocation>
        <location evidence="1">Cell membrane</location>
        <topology evidence="1">Multi-pass membrane protein</topology>
    </subcellularLocation>
</comment>
<keyword evidence="7 8" id="KW-0472">Membrane</keyword>
<dbReference type="AlphaFoldDB" id="A0A0M3Q937"/>
<evidence type="ECO:0000256" key="7">
    <source>
        <dbReference type="ARBA" id="ARBA00023136"/>
    </source>
</evidence>
<reference evidence="9 10" key="1">
    <citation type="submission" date="2014-08" db="EMBL/GenBank/DDBJ databases">
        <title>Complete genome sequence of Corynebacterium deserti GIMN1.010 (=DSM 45689), isolated from desert sand in western China.</title>
        <authorList>
            <person name="Ruckert C."/>
            <person name="Albersmeier A."/>
            <person name="Kalinowski J."/>
        </authorList>
    </citation>
    <scope>NUCLEOTIDE SEQUENCE [LARGE SCALE GENOMIC DNA]</scope>
    <source>
        <strain evidence="9 10">GIMN1.010</strain>
    </source>
</reference>
<proteinExistence type="inferred from homology"/>
<gene>
    <name evidence="9" type="ORF">CDES_02720</name>
</gene>
<keyword evidence="3" id="KW-0813">Transport</keyword>
<evidence type="ECO:0000256" key="6">
    <source>
        <dbReference type="ARBA" id="ARBA00022989"/>
    </source>
</evidence>
<dbReference type="RefSeq" id="WP_407922169.1">
    <property type="nucleotide sequence ID" value="NZ_CP009220.1"/>
</dbReference>
<evidence type="ECO:0000256" key="5">
    <source>
        <dbReference type="ARBA" id="ARBA00022692"/>
    </source>
</evidence>
<dbReference type="PANTHER" id="PTHR30472">
    <property type="entry name" value="FERRIC ENTEROBACTIN TRANSPORT SYSTEM PERMEASE PROTEIN"/>
    <property type="match status" value="1"/>
</dbReference>
<feature type="transmembrane region" description="Helical" evidence="8">
    <location>
        <begin position="263"/>
        <end position="290"/>
    </location>
</feature>
<comment type="similarity">
    <text evidence="2">Belongs to the binding-protein-dependent transport system permease family. FecCD subfamily.</text>
</comment>
<dbReference type="Gene3D" id="1.10.3470.10">
    <property type="entry name" value="ABC transporter involved in vitamin B12 uptake, BtuC"/>
    <property type="match status" value="1"/>
</dbReference>
<protein>
    <submittedName>
        <fullName evidence="9">ABC transporter permease</fullName>
    </submittedName>
</protein>
<keyword evidence="6 8" id="KW-1133">Transmembrane helix</keyword>
<accession>A0A0M3Q937</accession>
<evidence type="ECO:0000256" key="1">
    <source>
        <dbReference type="ARBA" id="ARBA00004651"/>
    </source>
</evidence>
<dbReference type="GO" id="GO:0005886">
    <property type="term" value="C:plasma membrane"/>
    <property type="evidence" value="ECO:0007669"/>
    <property type="project" value="UniProtKB-SubCell"/>
</dbReference>
<evidence type="ECO:0000256" key="8">
    <source>
        <dbReference type="SAM" id="Phobius"/>
    </source>
</evidence>
<dbReference type="PANTHER" id="PTHR30472:SF24">
    <property type="entry name" value="FERRIC ENTEROBACTIN TRANSPORT SYSTEM PERMEASE PROTEIN FEPG"/>
    <property type="match status" value="1"/>
</dbReference>
<dbReference type="KEGG" id="cdx:CDES_02720"/>
<evidence type="ECO:0000313" key="10">
    <source>
        <dbReference type="Proteomes" id="UP000068067"/>
    </source>
</evidence>
<dbReference type="GO" id="GO:0033214">
    <property type="term" value="P:siderophore-iron import into cell"/>
    <property type="evidence" value="ECO:0007669"/>
    <property type="project" value="TreeGrafter"/>
</dbReference>
<dbReference type="CDD" id="cd06550">
    <property type="entry name" value="TM_ABC_iron-siderophores_like"/>
    <property type="match status" value="1"/>
</dbReference>
<evidence type="ECO:0000256" key="3">
    <source>
        <dbReference type="ARBA" id="ARBA00022448"/>
    </source>
</evidence>
<feature type="transmembrane region" description="Helical" evidence="8">
    <location>
        <begin position="333"/>
        <end position="352"/>
    </location>
</feature>
<keyword evidence="5 8" id="KW-0812">Transmembrane</keyword>
<dbReference type="PATRIC" id="fig|931089.4.peg.547"/>
<feature type="transmembrane region" description="Helical" evidence="8">
    <location>
        <begin position="220"/>
        <end position="242"/>
    </location>
</feature>
<dbReference type="GO" id="GO:0022857">
    <property type="term" value="F:transmembrane transporter activity"/>
    <property type="evidence" value="ECO:0007669"/>
    <property type="project" value="InterPro"/>
</dbReference>
<feature type="transmembrane region" description="Helical" evidence="8">
    <location>
        <begin position="171"/>
        <end position="193"/>
    </location>
</feature>
<keyword evidence="10" id="KW-1185">Reference proteome</keyword>
<evidence type="ECO:0000256" key="4">
    <source>
        <dbReference type="ARBA" id="ARBA00022475"/>
    </source>
</evidence>
<evidence type="ECO:0000313" key="9">
    <source>
        <dbReference type="EMBL" id="ALC04999.1"/>
    </source>
</evidence>
<name>A0A0M3Q937_9CORY</name>
<sequence>MVSKLHTASGVPATGYRSLTVRNRSLSVRMPLRTVVVCLVLFAVAITSATVAITLGDYPLSLSQVIAALAGEGEKFQLLVVREWRLPIAIAAVVFGALLGIGGAIFQSLTRNPLGSPDVIGFDAGSYTAVVLVILVAGNTHYWGIACAAIIGGITTAIAVYLLAWRKGVQGFRLIIVGIGVSAMLTSINAYLITRAEVEDAMVVGFWSAGSINRVTWQSLIPSLLIAAVIIVAALALSRRIAMMEMGDDVASTLGFHINSTRLALIVIGVATTALVTAAAGPISFIALVAPQLARRLSHSPGVNLYASAAMGAALLSCAHLASLYIASFYRSIPVGLLTVSIGGCYMIWLLIRETRAKML</sequence>
<dbReference type="Pfam" id="PF01032">
    <property type="entry name" value="FecCD"/>
    <property type="match status" value="1"/>
</dbReference>
<feature type="transmembrane region" description="Helical" evidence="8">
    <location>
        <begin position="143"/>
        <end position="164"/>
    </location>
</feature>
<keyword evidence="4" id="KW-1003">Cell membrane</keyword>
<organism evidence="9 10">
    <name type="scientific">Corynebacterium deserti GIMN1.010</name>
    <dbReference type="NCBI Taxonomy" id="931089"/>
    <lineage>
        <taxon>Bacteria</taxon>
        <taxon>Bacillati</taxon>
        <taxon>Actinomycetota</taxon>
        <taxon>Actinomycetes</taxon>
        <taxon>Mycobacteriales</taxon>
        <taxon>Corynebacteriaceae</taxon>
        <taxon>Corynebacterium</taxon>
    </lineage>
</organism>
<dbReference type="STRING" id="931089.CDES_02720"/>
<dbReference type="EMBL" id="CP009220">
    <property type="protein sequence ID" value="ALC04999.1"/>
    <property type="molecule type" value="Genomic_DNA"/>
</dbReference>
<dbReference type="SUPFAM" id="SSF81345">
    <property type="entry name" value="ABC transporter involved in vitamin B12 uptake, BtuC"/>
    <property type="match status" value="1"/>
</dbReference>
<evidence type="ECO:0000256" key="2">
    <source>
        <dbReference type="ARBA" id="ARBA00007935"/>
    </source>
</evidence>
<feature type="transmembrane region" description="Helical" evidence="8">
    <location>
        <begin position="32"/>
        <end position="55"/>
    </location>
</feature>
<dbReference type="InterPro" id="IPR000522">
    <property type="entry name" value="ABC_transptr_permease_BtuC"/>
</dbReference>
<feature type="transmembrane region" description="Helical" evidence="8">
    <location>
        <begin position="118"/>
        <end position="137"/>
    </location>
</feature>
<feature type="transmembrane region" description="Helical" evidence="8">
    <location>
        <begin position="305"/>
        <end position="326"/>
    </location>
</feature>
<feature type="transmembrane region" description="Helical" evidence="8">
    <location>
        <begin position="84"/>
        <end position="106"/>
    </location>
</feature>
<dbReference type="Proteomes" id="UP000068067">
    <property type="component" value="Chromosome"/>
</dbReference>
<dbReference type="InterPro" id="IPR037294">
    <property type="entry name" value="ABC_BtuC-like"/>
</dbReference>